<feature type="transmembrane region" description="Helical" evidence="12">
    <location>
        <begin position="20"/>
        <end position="41"/>
    </location>
</feature>
<comment type="subcellular location">
    <subcellularLocation>
        <location evidence="2">Cell membrane</location>
        <topology evidence="2">Multi-pass membrane protein</topology>
    </subcellularLocation>
</comment>
<keyword evidence="16" id="KW-1185">Reference proteome</keyword>
<evidence type="ECO:0000256" key="4">
    <source>
        <dbReference type="ARBA" id="ARBA00022475"/>
    </source>
</evidence>
<evidence type="ECO:0000256" key="3">
    <source>
        <dbReference type="ARBA" id="ARBA00012438"/>
    </source>
</evidence>
<dbReference type="PANTHER" id="PTHR45528:SF1">
    <property type="entry name" value="SENSOR HISTIDINE KINASE CPXA"/>
    <property type="match status" value="1"/>
</dbReference>
<dbReference type="EMBL" id="CAJVCE010000013">
    <property type="protein sequence ID" value="CAG7649025.1"/>
    <property type="molecule type" value="Genomic_DNA"/>
</dbReference>
<dbReference type="Pfam" id="PF02518">
    <property type="entry name" value="HATPase_c"/>
    <property type="match status" value="1"/>
</dbReference>
<evidence type="ECO:0000313" key="16">
    <source>
        <dbReference type="Proteomes" id="UP000730618"/>
    </source>
</evidence>
<dbReference type="Pfam" id="PF00512">
    <property type="entry name" value="HisKA"/>
    <property type="match status" value="1"/>
</dbReference>
<dbReference type="GO" id="GO:0004673">
    <property type="term" value="F:protein histidine kinase activity"/>
    <property type="evidence" value="ECO:0007669"/>
    <property type="project" value="UniProtKB-EC"/>
</dbReference>
<dbReference type="CDD" id="cd06225">
    <property type="entry name" value="HAMP"/>
    <property type="match status" value="1"/>
</dbReference>
<dbReference type="PROSITE" id="PS50109">
    <property type="entry name" value="HIS_KIN"/>
    <property type="match status" value="1"/>
</dbReference>
<evidence type="ECO:0000256" key="12">
    <source>
        <dbReference type="SAM" id="Phobius"/>
    </source>
</evidence>
<keyword evidence="4" id="KW-1003">Cell membrane</keyword>
<dbReference type="InterPro" id="IPR003660">
    <property type="entry name" value="HAMP_dom"/>
</dbReference>
<keyword evidence="9" id="KW-0067">ATP-binding</keyword>
<keyword evidence="7" id="KW-0547">Nucleotide-binding</keyword>
<evidence type="ECO:0000259" key="13">
    <source>
        <dbReference type="PROSITE" id="PS50109"/>
    </source>
</evidence>
<evidence type="ECO:0000256" key="1">
    <source>
        <dbReference type="ARBA" id="ARBA00000085"/>
    </source>
</evidence>
<keyword evidence="8 15" id="KW-0418">Kinase</keyword>
<organism evidence="15 16">
    <name type="scientific">Paenibacillus allorhizosphaerae</name>
    <dbReference type="NCBI Taxonomy" id="2849866"/>
    <lineage>
        <taxon>Bacteria</taxon>
        <taxon>Bacillati</taxon>
        <taxon>Bacillota</taxon>
        <taxon>Bacilli</taxon>
        <taxon>Bacillales</taxon>
        <taxon>Paenibacillaceae</taxon>
        <taxon>Paenibacillus</taxon>
    </lineage>
</organism>
<keyword evidence="12" id="KW-0812">Transmembrane</keyword>
<dbReference type="SMART" id="SM00387">
    <property type="entry name" value="HATPase_c"/>
    <property type="match status" value="1"/>
</dbReference>
<dbReference type="PROSITE" id="PS50885">
    <property type="entry name" value="HAMP"/>
    <property type="match status" value="1"/>
</dbReference>
<feature type="domain" description="Histidine kinase" evidence="13">
    <location>
        <begin position="266"/>
        <end position="482"/>
    </location>
</feature>
<keyword evidence="11 12" id="KW-0472">Membrane</keyword>
<evidence type="ECO:0000259" key="14">
    <source>
        <dbReference type="PROSITE" id="PS50885"/>
    </source>
</evidence>
<dbReference type="PANTHER" id="PTHR45528">
    <property type="entry name" value="SENSOR HISTIDINE KINASE CPXA"/>
    <property type="match status" value="1"/>
</dbReference>
<accession>A0ABN7TSC1</accession>
<evidence type="ECO:0000256" key="6">
    <source>
        <dbReference type="ARBA" id="ARBA00022679"/>
    </source>
</evidence>
<dbReference type="InterPro" id="IPR003594">
    <property type="entry name" value="HATPase_dom"/>
</dbReference>
<name>A0ABN7TSC1_9BACL</name>
<reference evidence="15 16" key="1">
    <citation type="submission" date="2021-06" db="EMBL/GenBank/DDBJ databases">
        <authorList>
            <person name="Criscuolo A."/>
        </authorList>
    </citation>
    <scope>NUCLEOTIDE SEQUENCE [LARGE SCALE GENOMIC DNA]</scope>
    <source>
        <strain evidence="16">CIP 111802</strain>
    </source>
</reference>
<keyword evidence="10" id="KW-0902">Two-component regulatory system</keyword>
<evidence type="ECO:0000256" key="2">
    <source>
        <dbReference type="ARBA" id="ARBA00004651"/>
    </source>
</evidence>
<feature type="transmembrane region" description="Helical" evidence="12">
    <location>
        <begin position="178"/>
        <end position="197"/>
    </location>
</feature>
<gene>
    <name evidence="15" type="primary">rcsC_16</name>
    <name evidence="15" type="ORF">PAECIP111802_04382</name>
</gene>
<dbReference type="InterPro" id="IPR050398">
    <property type="entry name" value="HssS/ArlS-like"/>
</dbReference>
<dbReference type="Pfam" id="PF00672">
    <property type="entry name" value="HAMP"/>
    <property type="match status" value="1"/>
</dbReference>
<dbReference type="SMART" id="SM00304">
    <property type="entry name" value="HAMP"/>
    <property type="match status" value="1"/>
</dbReference>
<sequence length="497" mass="56479">MSKKRRRFRYRFTFFQRQFLSHLIISLLILVPLFFGFTYFMKQYIYKLETDELISVSKAVTRTMLKEEEEPAAALQSFRNLLVERKISFILLDKSGQLVYRDPRMPSAMRSKAFLDNLKLKMFGAKENESFIIQRNTEDPLVVIFKPIRTKGARGDFYLFVISPLKGMQTAVQTLNKALVYMAIFIFLLAVIASLFVSRSLSRSISSLRQTTRQIAAGDYAARSPVKRSDELGELASDFNSMAHQLEITSSKLQQFEMRRSHFIMDMTHELRTPLTSIRGIIEGLKNGLVGAAEERYKYYGIIEKETFRLIRLINELLDMEKIEGGMIALNKKRTPLGELLEIVAESLEVLVQEKKLRIQIECAPELLVYGDYDRLTQIFINLVKNSIQFTEYGTIRLSGRETEQTTIIEIADTGRGMSKEELMLMWERFYKADPSRSKASSETGLGLSIVKQLVEAHNGTIEAESTPGIGTTFTITLPKAEPSSSAGTPIALGPGS</sequence>
<dbReference type="SMART" id="SM00388">
    <property type="entry name" value="HisKA"/>
    <property type="match status" value="1"/>
</dbReference>
<dbReference type="CDD" id="cd00082">
    <property type="entry name" value="HisKA"/>
    <property type="match status" value="1"/>
</dbReference>
<comment type="caution">
    <text evidence="15">The sequence shown here is derived from an EMBL/GenBank/DDBJ whole genome shotgun (WGS) entry which is preliminary data.</text>
</comment>
<evidence type="ECO:0000256" key="5">
    <source>
        <dbReference type="ARBA" id="ARBA00022553"/>
    </source>
</evidence>
<evidence type="ECO:0000256" key="7">
    <source>
        <dbReference type="ARBA" id="ARBA00022741"/>
    </source>
</evidence>
<keyword evidence="6 15" id="KW-0808">Transferase</keyword>
<evidence type="ECO:0000256" key="8">
    <source>
        <dbReference type="ARBA" id="ARBA00022777"/>
    </source>
</evidence>
<dbReference type="Proteomes" id="UP000730618">
    <property type="component" value="Unassembled WGS sequence"/>
</dbReference>
<dbReference type="InterPro" id="IPR003661">
    <property type="entry name" value="HisK_dim/P_dom"/>
</dbReference>
<proteinExistence type="predicted"/>
<evidence type="ECO:0000256" key="11">
    <source>
        <dbReference type="ARBA" id="ARBA00023136"/>
    </source>
</evidence>
<dbReference type="InterPro" id="IPR005467">
    <property type="entry name" value="His_kinase_dom"/>
</dbReference>
<dbReference type="RefSeq" id="WP_218100675.1">
    <property type="nucleotide sequence ID" value="NZ_CAJVCE010000013.1"/>
</dbReference>
<comment type="catalytic activity">
    <reaction evidence="1">
        <text>ATP + protein L-histidine = ADP + protein N-phospho-L-histidine.</text>
        <dbReference type="EC" id="2.7.13.3"/>
    </reaction>
</comment>
<dbReference type="EC" id="2.7.13.3" evidence="3"/>
<evidence type="ECO:0000313" key="15">
    <source>
        <dbReference type="EMBL" id="CAG7649025.1"/>
    </source>
</evidence>
<keyword evidence="5" id="KW-0597">Phosphoprotein</keyword>
<feature type="domain" description="HAMP" evidence="14">
    <location>
        <begin position="199"/>
        <end position="251"/>
    </location>
</feature>
<protein>
    <recommendedName>
        <fullName evidence="3">histidine kinase</fullName>
        <ecNumber evidence="3">2.7.13.3</ecNumber>
    </recommendedName>
</protein>
<keyword evidence="12" id="KW-1133">Transmembrane helix</keyword>
<evidence type="ECO:0000256" key="9">
    <source>
        <dbReference type="ARBA" id="ARBA00022840"/>
    </source>
</evidence>
<evidence type="ECO:0000256" key="10">
    <source>
        <dbReference type="ARBA" id="ARBA00023012"/>
    </source>
</evidence>